<evidence type="ECO:0000313" key="2">
    <source>
        <dbReference type="Proteomes" id="UP001165960"/>
    </source>
</evidence>
<comment type="caution">
    <text evidence="1">The sequence shown here is derived from an EMBL/GenBank/DDBJ whole genome shotgun (WGS) entry which is preliminary data.</text>
</comment>
<reference evidence="1" key="1">
    <citation type="submission" date="2022-04" db="EMBL/GenBank/DDBJ databases">
        <title>Genome of the entomopathogenic fungus Entomophthora muscae.</title>
        <authorList>
            <person name="Elya C."/>
            <person name="Lovett B.R."/>
            <person name="Lee E."/>
            <person name="Macias A.M."/>
            <person name="Hajek A.E."/>
            <person name="De Bivort B.L."/>
            <person name="Kasson M.T."/>
            <person name="De Fine Licht H.H."/>
            <person name="Stajich J.E."/>
        </authorList>
    </citation>
    <scope>NUCLEOTIDE SEQUENCE</scope>
    <source>
        <strain evidence="1">Berkeley</strain>
    </source>
</reference>
<gene>
    <name evidence="1" type="ORF">DSO57_1017155</name>
</gene>
<proteinExistence type="predicted"/>
<organism evidence="1 2">
    <name type="scientific">Entomophthora muscae</name>
    <dbReference type="NCBI Taxonomy" id="34485"/>
    <lineage>
        <taxon>Eukaryota</taxon>
        <taxon>Fungi</taxon>
        <taxon>Fungi incertae sedis</taxon>
        <taxon>Zoopagomycota</taxon>
        <taxon>Entomophthoromycotina</taxon>
        <taxon>Entomophthoromycetes</taxon>
        <taxon>Entomophthorales</taxon>
        <taxon>Entomophthoraceae</taxon>
        <taxon>Entomophthora</taxon>
    </lineage>
</organism>
<sequence>MAIADELKSLAVASRALGVTVPLLTNDLSDEGSFTSKTNENKNEGFWKGFFLGPGFSLDLYGISKKVVFAPSLIKGADPSTTEEAIWDSWEPSIVSKGIDQTEEKSKVVGAVSSGMPVVISELQAGTANYPTSVLTYDDIYSFYGAELTSILLESALSQGSYLTSLYTPYGGTNWGTLGSPDTYTSYDHASCIREYGHISGQYRKLRLSLLFIRSFKECIVNSERDQMPFTTVSEPDIINSCRMMTKFLERSGSMYHKRNQDVELIFFRNLNDKECSVFDVQLNLTDELQELEGHDPFFMSCQLPFKQSFIGLGNYTASSGLHLKLSTKPIYARHSFRRQGHAAELWIVQASDSLFSGEMAFEGTVDSRGTLGIDFRVEDQGRITLMTFEEGPGWVALSQGDGKSELYIVALDSSSLDTLYGAFRDASWDGTQTAHEETGFFFGWGVYNMEFDDENEALNISYLAQDRELVILLPEYEDGTPPPGFQACQGLLDLPFAFERKLAFPKDLAPVELTTQLLDCEMRESAFSEWKWQQLELLGGTEPSKTPLEMGFSSGHCAYRCSFSTKACHMSSRPSVLLSLLGRHCFTVIVNGVVIGSHVTLTQKWLRPGTTSGPELGVGERPVLFDLSENVKYPNSGSSPSTNEVIVLVDSLGLNQMTLAFDDARNSRGLKHIKLDLAHDLIETDPVWQIGGVDARTLTNAYNTSGFPDEHTIFSSVATDGWMPCASLADVNKDGLMWFRARFRHPLADQRLVVRSHGDDDPEIYLTCPLHLVIKGRFNACIFLNGFWIGRYHGNDLTPQDKFYLMDDLLTDDPDADNLIAIALYPLGDDKEFSAKIAGYRVSLDPVGFSGNCAPASQGGRDLLLAHQSLPLPTAKICPPSELFTPIPS</sequence>
<dbReference type="Proteomes" id="UP001165960">
    <property type="component" value="Unassembled WGS sequence"/>
</dbReference>
<evidence type="ECO:0000313" key="1">
    <source>
        <dbReference type="EMBL" id="KAJ9058006.1"/>
    </source>
</evidence>
<name>A0ACC2S6I5_9FUNG</name>
<keyword evidence="2" id="KW-1185">Reference proteome</keyword>
<accession>A0ACC2S6I5</accession>
<protein>
    <submittedName>
        <fullName evidence="1">Uncharacterized protein</fullName>
    </submittedName>
</protein>
<dbReference type="EMBL" id="QTSX02005751">
    <property type="protein sequence ID" value="KAJ9058006.1"/>
    <property type="molecule type" value="Genomic_DNA"/>
</dbReference>